<evidence type="ECO:0000256" key="1">
    <source>
        <dbReference type="SAM" id="SignalP"/>
    </source>
</evidence>
<feature type="chain" id="PRO_5020585446" evidence="1">
    <location>
        <begin position="23"/>
        <end position="37"/>
    </location>
</feature>
<dbReference type="Gramene" id="TKV96966">
    <property type="protein sequence ID" value="TKV96966"/>
    <property type="gene ID" value="SEVIR_9G465050v2"/>
</dbReference>
<name>A0A4U6TI21_SETVI</name>
<dbReference type="AlphaFoldDB" id="A0A4U6TI21"/>
<gene>
    <name evidence="2" type="ORF">SEVIR_9G465050v2</name>
</gene>
<dbReference type="EMBL" id="CM016560">
    <property type="protein sequence ID" value="TKV96966.1"/>
    <property type="molecule type" value="Genomic_DNA"/>
</dbReference>
<keyword evidence="1" id="KW-0732">Signal</keyword>
<protein>
    <submittedName>
        <fullName evidence="2">Uncharacterized protein</fullName>
    </submittedName>
</protein>
<sequence length="37" mass="4330">MVQLHAFVVLFFYIFSVYKINAETACLQGLCYLQVEK</sequence>
<accession>A0A4U6TI21</accession>
<dbReference type="Proteomes" id="UP000298652">
    <property type="component" value="Chromosome 9"/>
</dbReference>
<reference evidence="2" key="1">
    <citation type="submission" date="2019-03" db="EMBL/GenBank/DDBJ databases">
        <title>WGS assembly of Setaria viridis.</title>
        <authorList>
            <person name="Huang P."/>
            <person name="Jenkins J."/>
            <person name="Grimwood J."/>
            <person name="Barry K."/>
            <person name="Healey A."/>
            <person name="Mamidi S."/>
            <person name="Sreedasyam A."/>
            <person name="Shu S."/>
            <person name="Feldman M."/>
            <person name="Wu J."/>
            <person name="Yu Y."/>
            <person name="Chen C."/>
            <person name="Johnson J."/>
            <person name="Rokhsar D."/>
            <person name="Baxter I."/>
            <person name="Schmutz J."/>
            <person name="Brutnell T."/>
            <person name="Kellogg E."/>
        </authorList>
    </citation>
    <scope>NUCLEOTIDE SEQUENCE [LARGE SCALE GENOMIC DNA]</scope>
</reference>
<evidence type="ECO:0000313" key="3">
    <source>
        <dbReference type="Proteomes" id="UP000298652"/>
    </source>
</evidence>
<keyword evidence="3" id="KW-1185">Reference proteome</keyword>
<evidence type="ECO:0000313" key="2">
    <source>
        <dbReference type="EMBL" id="TKV96966.1"/>
    </source>
</evidence>
<proteinExistence type="predicted"/>
<feature type="signal peptide" evidence="1">
    <location>
        <begin position="1"/>
        <end position="22"/>
    </location>
</feature>
<organism evidence="2 3">
    <name type="scientific">Setaria viridis</name>
    <name type="common">Green bristlegrass</name>
    <name type="synonym">Setaria italica subsp. viridis</name>
    <dbReference type="NCBI Taxonomy" id="4556"/>
    <lineage>
        <taxon>Eukaryota</taxon>
        <taxon>Viridiplantae</taxon>
        <taxon>Streptophyta</taxon>
        <taxon>Embryophyta</taxon>
        <taxon>Tracheophyta</taxon>
        <taxon>Spermatophyta</taxon>
        <taxon>Magnoliopsida</taxon>
        <taxon>Liliopsida</taxon>
        <taxon>Poales</taxon>
        <taxon>Poaceae</taxon>
        <taxon>PACMAD clade</taxon>
        <taxon>Panicoideae</taxon>
        <taxon>Panicodae</taxon>
        <taxon>Paniceae</taxon>
        <taxon>Cenchrinae</taxon>
        <taxon>Setaria</taxon>
    </lineage>
</organism>